<evidence type="ECO:0000256" key="2">
    <source>
        <dbReference type="ARBA" id="ARBA00022989"/>
    </source>
</evidence>
<name>A0AA39CBN0_9EURO</name>
<keyword evidence="4" id="KW-0186">Copper</keyword>
<dbReference type="Pfam" id="PF04145">
    <property type="entry name" value="Ctr"/>
    <property type="match status" value="1"/>
</dbReference>
<evidence type="ECO:0000313" key="6">
    <source>
        <dbReference type="Proteomes" id="UP001172673"/>
    </source>
</evidence>
<dbReference type="InterPro" id="IPR007274">
    <property type="entry name" value="Cop_transporter"/>
</dbReference>
<feature type="transmembrane region" description="Helical" evidence="4">
    <location>
        <begin position="65"/>
        <end position="84"/>
    </location>
</feature>
<keyword evidence="1 4" id="KW-0812">Transmembrane</keyword>
<protein>
    <recommendedName>
        <fullName evidence="4">Copper transport protein</fullName>
    </recommendedName>
</protein>
<organism evidence="5 6">
    <name type="scientific">Cladophialophora chaetospira</name>
    <dbReference type="NCBI Taxonomy" id="386627"/>
    <lineage>
        <taxon>Eukaryota</taxon>
        <taxon>Fungi</taxon>
        <taxon>Dikarya</taxon>
        <taxon>Ascomycota</taxon>
        <taxon>Pezizomycotina</taxon>
        <taxon>Eurotiomycetes</taxon>
        <taxon>Chaetothyriomycetidae</taxon>
        <taxon>Chaetothyriales</taxon>
        <taxon>Herpotrichiellaceae</taxon>
        <taxon>Cladophialophora</taxon>
    </lineage>
</organism>
<keyword evidence="4" id="KW-0406">Ion transport</keyword>
<evidence type="ECO:0000313" key="5">
    <source>
        <dbReference type="EMBL" id="KAJ9602405.1"/>
    </source>
</evidence>
<keyword evidence="6" id="KW-1185">Reference proteome</keyword>
<keyword evidence="4" id="KW-0187">Copper transport</keyword>
<dbReference type="GO" id="GO:0016020">
    <property type="term" value="C:membrane"/>
    <property type="evidence" value="ECO:0007669"/>
    <property type="project" value="UniProtKB-SubCell"/>
</dbReference>
<proteinExistence type="inferred from homology"/>
<reference evidence="5" key="1">
    <citation type="submission" date="2022-10" db="EMBL/GenBank/DDBJ databases">
        <title>Culturing micro-colonial fungi from biological soil crusts in the Mojave desert and describing Neophaeococcomyces mojavensis, and introducing the new genera and species Taxawa tesnikishii.</title>
        <authorList>
            <person name="Kurbessoian T."/>
            <person name="Stajich J.E."/>
        </authorList>
    </citation>
    <scope>NUCLEOTIDE SEQUENCE</scope>
    <source>
        <strain evidence="5">TK_41</strain>
    </source>
</reference>
<evidence type="ECO:0000256" key="4">
    <source>
        <dbReference type="RuleBase" id="RU367022"/>
    </source>
</evidence>
<comment type="similarity">
    <text evidence="4">Belongs to the copper transporter (Ctr) (TC 1.A.56) family. SLC31A subfamily.</text>
</comment>
<gene>
    <name evidence="5" type="ORF">H2200_012947</name>
</gene>
<comment type="caution">
    <text evidence="5">The sequence shown here is derived from an EMBL/GenBank/DDBJ whole genome shotgun (WGS) entry which is preliminary data.</text>
</comment>
<dbReference type="GO" id="GO:0005375">
    <property type="term" value="F:copper ion transmembrane transporter activity"/>
    <property type="evidence" value="ECO:0007669"/>
    <property type="project" value="UniProtKB-UniRule"/>
</dbReference>
<dbReference type="PANTHER" id="PTHR12483">
    <property type="entry name" value="SOLUTE CARRIER FAMILY 31 COPPER TRANSPORTERS"/>
    <property type="match status" value="1"/>
</dbReference>
<dbReference type="EMBL" id="JAPDRK010000026">
    <property type="protein sequence ID" value="KAJ9602405.1"/>
    <property type="molecule type" value="Genomic_DNA"/>
</dbReference>
<dbReference type="Proteomes" id="UP001172673">
    <property type="component" value="Unassembled WGS sequence"/>
</dbReference>
<keyword evidence="3 4" id="KW-0472">Membrane</keyword>
<dbReference type="PANTHER" id="PTHR12483:SF79">
    <property type="entry name" value="COPPER TRANSPORT PROTEIN"/>
    <property type="match status" value="1"/>
</dbReference>
<comment type="subcellular location">
    <subcellularLocation>
        <location evidence="4">Membrane</location>
        <topology evidence="4">Multi-pass membrane protein</topology>
    </subcellularLocation>
</comment>
<sequence>MDMSSMASMTMSMASSTATAAASTSSAASMGDMDMGGGCKINMLWNWYTIDSCFLASSWHNRSKGAFAASCIGVALLAVSIEFFRRVGKEYDAAILRKFQRSVSARTADVKPPHASESCHSEPQYVIFRATPLQQIIRSVIHAVTFGIAYIVMLLAMYYNGYIIISIFIGAGIGKFVCDWMVQKVPVGGMLANSTSRTVDETTAIETRHGVLSHAIIAS</sequence>
<keyword evidence="4" id="KW-0813">Transport</keyword>
<accession>A0AA39CBN0</accession>
<dbReference type="AlphaFoldDB" id="A0AA39CBN0"/>
<evidence type="ECO:0000256" key="1">
    <source>
        <dbReference type="ARBA" id="ARBA00022692"/>
    </source>
</evidence>
<evidence type="ECO:0000256" key="3">
    <source>
        <dbReference type="ARBA" id="ARBA00023136"/>
    </source>
</evidence>
<keyword evidence="2 4" id="KW-1133">Transmembrane helix</keyword>